<protein>
    <submittedName>
        <fullName evidence="2">Uncharacterized protein</fullName>
    </submittedName>
</protein>
<dbReference type="EMBL" id="CP111020">
    <property type="protein sequence ID" value="WAR14085.1"/>
    <property type="molecule type" value="Genomic_DNA"/>
</dbReference>
<sequence>MEESVVMTGGSFTSTTPTDDTITSQPSGLKTNGSEKKEVWRRSVAKAAFDDTLIERDWKAPLCKSGMLLVLSQVHASYPDGRSP</sequence>
<feature type="compositionally biased region" description="Low complexity" evidence="1">
    <location>
        <begin position="8"/>
        <end position="27"/>
    </location>
</feature>
<accession>A0ABY7EW61</accession>
<keyword evidence="3" id="KW-1185">Reference proteome</keyword>
<organism evidence="2 3">
    <name type="scientific">Mya arenaria</name>
    <name type="common">Soft-shell clam</name>
    <dbReference type="NCBI Taxonomy" id="6604"/>
    <lineage>
        <taxon>Eukaryota</taxon>
        <taxon>Metazoa</taxon>
        <taxon>Spiralia</taxon>
        <taxon>Lophotrochozoa</taxon>
        <taxon>Mollusca</taxon>
        <taxon>Bivalvia</taxon>
        <taxon>Autobranchia</taxon>
        <taxon>Heteroconchia</taxon>
        <taxon>Euheterodonta</taxon>
        <taxon>Imparidentia</taxon>
        <taxon>Neoheterodontei</taxon>
        <taxon>Myida</taxon>
        <taxon>Myoidea</taxon>
        <taxon>Myidae</taxon>
        <taxon>Mya</taxon>
    </lineage>
</organism>
<evidence type="ECO:0000313" key="2">
    <source>
        <dbReference type="EMBL" id="WAR14085.1"/>
    </source>
</evidence>
<proteinExistence type="predicted"/>
<dbReference type="Proteomes" id="UP001164746">
    <property type="component" value="Chromosome 9"/>
</dbReference>
<reference evidence="2" key="1">
    <citation type="submission" date="2022-11" db="EMBL/GenBank/DDBJ databases">
        <title>Centuries of genome instability and evolution in soft-shell clam transmissible cancer (bioRxiv).</title>
        <authorList>
            <person name="Hart S.F.M."/>
            <person name="Yonemitsu M.A."/>
            <person name="Giersch R.M."/>
            <person name="Beal B.F."/>
            <person name="Arriagada G."/>
            <person name="Davis B.W."/>
            <person name="Ostrander E.A."/>
            <person name="Goff S.P."/>
            <person name="Metzger M.J."/>
        </authorList>
    </citation>
    <scope>NUCLEOTIDE SEQUENCE</scope>
    <source>
        <strain evidence="2">MELC-2E11</strain>
        <tissue evidence="2">Siphon/mantle</tissue>
    </source>
</reference>
<feature type="region of interest" description="Disordered" evidence="1">
    <location>
        <begin position="1"/>
        <end position="37"/>
    </location>
</feature>
<gene>
    <name evidence="2" type="ORF">MAR_004190</name>
</gene>
<evidence type="ECO:0000313" key="3">
    <source>
        <dbReference type="Proteomes" id="UP001164746"/>
    </source>
</evidence>
<evidence type="ECO:0000256" key="1">
    <source>
        <dbReference type="SAM" id="MobiDB-lite"/>
    </source>
</evidence>
<name>A0ABY7EW61_MYAAR</name>